<name>A0AAX6I009_IRIPA</name>
<organism evidence="2 3">
    <name type="scientific">Iris pallida</name>
    <name type="common">Sweet iris</name>
    <dbReference type="NCBI Taxonomy" id="29817"/>
    <lineage>
        <taxon>Eukaryota</taxon>
        <taxon>Viridiplantae</taxon>
        <taxon>Streptophyta</taxon>
        <taxon>Embryophyta</taxon>
        <taxon>Tracheophyta</taxon>
        <taxon>Spermatophyta</taxon>
        <taxon>Magnoliopsida</taxon>
        <taxon>Liliopsida</taxon>
        <taxon>Asparagales</taxon>
        <taxon>Iridaceae</taxon>
        <taxon>Iridoideae</taxon>
        <taxon>Irideae</taxon>
        <taxon>Iris</taxon>
    </lineage>
</organism>
<evidence type="ECO:0000313" key="3">
    <source>
        <dbReference type="Proteomes" id="UP001140949"/>
    </source>
</evidence>
<dbReference type="Proteomes" id="UP001140949">
    <property type="component" value="Unassembled WGS sequence"/>
</dbReference>
<feature type="compositionally biased region" description="Low complexity" evidence="1">
    <location>
        <begin position="29"/>
        <end position="47"/>
    </location>
</feature>
<reference evidence="2" key="2">
    <citation type="submission" date="2023-04" db="EMBL/GenBank/DDBJ databases">
        <authorList>
            <person name="Bruccoleri R.E."/>
            <person name="Oakeley E.J."/>
            <person name="Faust A.-M."/>
            <person name="Dessus-Babus S."/>
            <person name="Altorfer M."/>
            <person name="Burckhardt D."/>
            <person name="Oertli M."/>
            <person name="Naumann U."/>
            <person name="Petersen F."/>
            <person name="Wong J."/>
        </authorList>
    </citation>
    <scope>NUCLEOTIDE SEQUENCE</scope>
    <source>
        <strain evidence="2">GSM-AAB239-AS_SAM_17_03QT</strain>
        <tissue evidence="2">Leaf</tissue>
    </source>
</reference>
<feature type="region of interest" description="Disordered" evidence="1">
    <location>
        <begin position="1"/>
        <end position="133"/>
    </location>
</feature>
<comment type="caution">
    <text evidence="2">The sequence shown here is derived from an EMBL/GenBank/DDBJ whole genome shotgun (WGS) entry which is preliminary data.</text>
</comment>
<protein>
    <submittedName>
        <fullName evidence="2">Formin-like protein 5</fullName>
    </submittedName>
</protein>
<reference evidence="2" key="1">
    <citation type="journal article" date="2023" name="GigaByte">
        <title>Genome assembly of the bearded iris, Iris pallida Lam.</title>
        <authorList>
            <person name="Bruccoleri R.E."/>
            <person name="Oakeley E.J."/>
            <person name="Faust A.M.E."/>
            <person name="Altorfer M."/>
            <person name="Dessus-Babus S."/>
            <person name="Burckhardt D."/>
            <person name="Oertli M."/>
            <person name="Naumann U."/>
            <person name="Petersen F."/>
            <person name="Wong J."/>
        </authorList>
    </citation>
    <scope>NUCLEOTIDE SEQUENCE</scope>
    <source>
        <strain evidence="2">GSM-AAB239-AS_SAM_17_03QT</strain>
    </source>
</reference>
<proteinExistence type="predicted"/>
<evidence type="ECO:0000256" key="1">
    <source>
        <dbReference type="SAM" id="MobiDB-lite"/>
    </source>
</evidence>
<gene>
    <name evidence="2" type="ORF">M6B38_285640</name>
</gene>
<keyword evidence="3" id="KW-1185">Reference proteome</keyword>
<dbReference type="AlphaFoldDB" id="A0AAX6I009"/>
<evidence type="ECO:0000313" key="2">
    <source>
        <dbReference type="EMBL" id="KAJ6845785.1"/>
    </source>
</evidence>
<sequence>MNPPFEESCPRTSAPVDVAPLDPPAECRAAGGASPTSWSAAPASIPSLDGARTLSGQPRAARPQTPPPPRARRPVVVPNFHRPSAMELPRARLSVPNLGTTSRATHDASSTLLPPTVPSPARDELPTKPLTTVPSFPLSSGDFCMC</sequence>
<accession>A0AAX6I009</accession>
<dbReference type="EMBL" id="JANAVB010005798">
    <property type="protein sequence ID" value="KAJ6845785.1"/>
    <property type="molecule type" value="Genomic_DNA"/>
</dbReference>